<keyword evidence="2" id="KW-1185">Reference proteome</keyword>
<protein>
    <submittedName>
        <fullName evidence="1">Uncharacterized protein</fullName>
    </submittedName>
</protein>
<comment type="caution">
    <text evidence="1">The sequence shown here is derived from an EMBL/GenBank/DDBJ whole genome shotgun (WGS) entry which is preliminary data.</text>
</comment>
<organism evidence="1 2">
    <name type="scientific">Adiantum capillus-veneris</name>
    <name type="common">Maidenhair fern</name>
    <dbReference type="NCBI Taxonomy" id="13818"/>
    <lineage>
        <taxon>Eukaryota</taxon>
        <taxon>Viridiplantae</taxon>
        <taxon>Streptophyta</taxon>
        <taxon>Embryophyta</taxon>
        <taxon>Tracheophyta</taxon>
        <taxon>Polypodiopsida</taxon>
        <taxon>Polypodiidae</taxon>
        <taxon>Polypodiales</taxon>
        <taxon>Pteridineae</taxon>
        <taxon>Pteridaceae</taxon>
        <taxon>Vittarioideae</taxon>
        <taxon>Adiantum</taxon>
    </lineage>
</organism>
<name>A0A9D4Z2U0_ADICA</name>
<proteinExistence type="predicted"/>
<sequence length="117" mass="13172">MWGTLVMRQPGLSYGNMVGASPFDEKMHGDWVTDVVMEIQRGMYSEFLYGLFAGPNLFKVDPLGLVSIRMQLSKRVQVLLWRHMYGAEDGMDGQFSAMIPSMRYPLVGDARSLVMGC</sequence>
<dbReference type="AlphaFoldDB" id="A0A9D4Z2U0"/>
<evidence type="ECO:0000313" key="1">
    <source>
        <dbReference type="EMBL" id="KAI5060158.1"/>
    </source>
</evidence>
<reference evidence="1" key="1">
    <citation type="submission" date="2021-01" db="EMBL/GenBank/DDBJ databases">
        <title>Adiantum capillus-veneris genome.</title>
        <authorList>
            <person name="Fang Y."/>
            <person name="Liao Q."/>
        </authorList>
    </citation>
    <scope>NUCLEOTIDE SEQUENCE</scope>
    <source>
        <strain evidence="1">H3</strain>
        <tissue evidence="1">Leaf</tissue>
    </source>
</reference>
<evidence type="ECO:0000313" key="2">
    <source>
        <dbReference type="Proteomes" id="UP000886520"/>
    </source>
</evidence>
<accession>A0A9D4Z2U0</accession>
<dbReference type="Proteomes" id="UP000886520">
    <property type="component" value="Chromosome 24"/>
</dbReference>
<gene>
    <name evidence="1" type="ORF">GOP47_0024578</name>
</gene>
<dbReference type="EMBL" id="JABFUD020000024">
    <property type="protein sequence ID" value="KAI5060158.1"/>
    <property type="molecule type" value="Genomic_DNA"/>
</dbReference>